<dbReference type="NCBIfam" id="TIGR03696">
    <property type="entry name" value="Rhs_assc_core"/>
    <property type="match status" value="1"/>
</dbReference>
<dbReference type="Proteomes" id="UP001589774">
    <property type="component" value="Unassembled WGS sequence"/>
</dbReference>
<name>A0ABV6HGF8_9SPHI</name>
<sequence>MYDYGARFYDAVVGRWGSVDPFVERHFNVTPYNYVLNNPPSYIDPFGLDTLNANNIDPNTWHNFRTNEDIMGLSEVNVTASIQINSNSSNLSNDIWGYFAESERHFNGSLGVVGAAYGVADYFFDIGGTIDSQIGRNSNIWKQDE</sequence>
<dbReference type="InterPro" id="IPR022385">
    <property type="entry name" value="Rhs_assc_core"/>
</dbReference>
<comment type="caution">
    <text evidence="1">The sequence shown here is derived from an EMBL/GenBank/DDBJ whole genome shotgun (WGS) entry which is preliminary data.</text>
</comment>
<keyword evidence="2" id="KW-1185">Reference proteome</keyword>
<dbReference type="RefSeq" id="WP_278045504.1">
    <property type="nucleotide sequence ID" value="NZ_JBHLWO010000001.1"/>
</dbReference>
<reference evidence="1 2" key="1">
    <citation type="submission" date="2024-09" db="EMBL/GenBank/DDBJ databases">
        <authorList>
            <person name="Sun Q."/>
            <person name="Mori K."/>
        </authorList>
    </citation>
    <scope>NUCLEOTIDE SEQUENCE [LARGE SCALE GENOMIC DNA]</scope>
    <source>
        <strain evidence="1 2">CCM 7765</strain>
    </source>
</reference>
<evidence type="ECO:0000313" key="1">
    <source>
        <dbReference type="EMBL" id="MFC0317955.1"/>
    </source>
</evidence>
<dbReference type="EMBL" id="JBHLWO010000001">
    <property type="protein sequence ID" value="MFC0317955.1"/>
    <property type="molecule type" value="Genomic_DNA"/>
</dbReference>
<proteinExistence type="predicted"/>
<protein>
    <submittedName>
        <fullName evidence="1">RHS repeat-associated core domain-containing protein</fullName>
    </submittedName>
</protein>
<gene>
    <name evidence="1" type="ORF">ACFFI0_06525</name>
</gene>
<accession>A0ABV6HGF8</accession>
<organism evidence="1 2">
    <name type="scientific">Olivibacter oleidegradans</name>
    <dbReference type="NCBI Taxonomy" id="760123"/>
    <lineage>
        <taxon>Bacteria</taxon>
        <taxon>Pseudomonadati</taxon>
        <taxon>Bacteroidota</taxon>
        <taxon>Sphingobacteriia</taxon>
        <taxon>Sphingobacteriales</taxon>
        <taxon>Sphingobacteriaceae</taxon>
        <taxon>Olivibacter</taxon>
    </lineage>
</organism>
<dbReference type="Gene3D" id="2.180.10.10">
    <property type="entry name" value="RHS repeat-associated core"/>
    <property type="match status" value="1"/>
</dbReference>
<evidence type="ECO:0000313" key="2">
    <source>
        <dbReference type="Proteomes" id="UP001589774"/>
    </source>
</evidence>